<dbReference type="STRING" id="1407055.NITUZ_40235"/>
<dbReference type="EMBL" id="CBTY010000009">
    <property type="protein sequence ID" value="CDI06069.1"/>
    <property type="molecule type" value="Genomic_DNA"/>
</dbReference>
<sequence length="40" mass="4824">MFKIPNILHTFVGCAKYFQKTTLVYLNNRYQIFNNIHGFQ</sequence>
<evidence type="ECO:0000313" key="1">
    <source>
        <dbReference type="EMBL" id="CDI06069.1"/>
    </source>
</evidence>
<keyword evidence="2" id="KW-1185">Reference proteome</keyword>
<gene>
    <name evidence="1" type="ORF">NITUZ_40235</name>
</gene>
<evidence type="ECO:0000313" key="2">
    <source>
        <dbReference type="Proteomes" id="UP000018159"/>
    </source>
</evidence>
<dbReference type="AlphaFoldDB" id="V6AU09"/>
<proteinExistence type="predicted"/>
<organism evidence="1 2">
    <name type="scientific">Candidatus Nitrosotenuis uzonensis</name>
    <dbReference type="NCBI Taxonomy" id="1407055"/>
    <lineage>
        <taxon>Archaea</taxon>
        <taxon>Nitrososphaerota</taxon>
        <taxon>Candidatus Nitrosotenuis</taxon>
    </lineage>
</organism>
<accession>V6AU09</accession>
<reference evidence="1 2" key="1">
    <citation type="journal article" date="2013" name="PLoS ONE">
        <title>Enrichment and Genome Sequence of the Group I.1a Ammonia-Oxidizing Archaeon ?Ca. Nitrosotenuis uzonensis? Representing a Clade Globally.</title>
        <authorList>
            <person name="Lebedeva E.V."/>
            <person name="Hatzenpichler R."/>
            <person name="Pelletier E."/>
            <person name="Schuster N."/>
            <person name="Hauzmayer S."/>
            <person name="Bulaev A."/>
            <person name="Grigor'eva N.V."/>
            <person name="Galushko A."/>
            <person name="Schmid M."/>
            <person name="Palatinszky M."/>
            <person name="Le Paslier D."/>
            <person name="Daims H."/>
            <person name="Wagner M."/>
        </authorList>
    </citation>
    <scope>NUCLEOTIDE SEQUENCE [LARGE SCALE GENOMIC DNA]</scope>
    <source>
        <strain evidence="1 2">N4</strain>
    </source>
</reference>
<comment type="caution">
    <text evidence="1">The sequence shown here is derived from an EMBL/GenBank/DDBJ whole genome shotgun (WGS) entry which is preliminary data.</text>
</comment>
<name>V6AU09_9ARCH</name>
<protein>
    <submittedName>
        <fullName evidence="1">Uncharacterized protein</fullName>
    </submittedName>
</protein>
<dbReference type="Proteomes" id="UP000018159">
    <property type="component" value="Unassembled WGS sequence"/>
</dbReference>